<accession>A0A239MHG9</accession>
<evidence type="ECO:0000313" key="4">
    <source>
        <dbReference type="EMBL" id="SNT41239.1"/>
    </source>
</evidence>
<dbReference type="SUPFAM" id="SSF51261">
    <property type="entry name" value="Duplicated hybrid motif"/>
    <property type="match status" value="1"/>
</dbReference>
<feature type="compositionally biased region" description="Polar residues" evidence="1">
    <location>
        <begin position="88"/>
        <end position="106"/>
    </location>
</feature>
<organism evidence="4 5">
    <name type="scientific">Actinacidiphila glaucinigra</name>
    <dbReference type="NCBI Taxonomy" id="235986"/>
    <lineage>
        <taxon>Bacteria</taxon>
        <taxon>Bacillati</taxon>
        <taxon>Actinomycetota</taxon>
        <taxon>Actinomycetes</taxon>
        <taxon>Kitasatosporales</taxon>
        <taxon>Streptomycetaceae</taxon>
        <taxon>Actinacidiphila</taxon>
    </lineage>
</organism>
<keyword evidence="5" id="KW-1185">Reference proteome</keyword>
<dbReference type="EMBL" id="FZOF01000024">
    <property type="protein sequence ID" value="SNT41239.1"/>
    <property type="molecule type" value="Genomic_DNA"/>
</dbReference>
<evidence type="ECO:0000256" key="2">
    <source>
        <dbReference type="SAM" id="SignalP"/>
    </source>
</evidence>
<dbReference type="Proteomes" id="UP000198280">
    <property type="component" value="Unassembled WGS sequence"/>
</dbReference>
<feature type="region of interest" description="Disordered" evidence="1">
    <location>
        <begin position="86"/>
        <end position="106"/>
    </location>
</feature>
<sequence>MRMPKISNSVFRGRRTVVTAGVCASLALGAAGTAMAQTQSESLLGLGAAGKLADVTRAQADVQQRAAHAAKADRHARAELHWKHRNHVGQSEKSAPQQQSRSNSGWSVPVKKYALSAGYMQNGARWAHKHSGQDFAVPIGTNVHAVSAGTVVEAGWGGAYGNNIVVRHANGMYSQYGHLSKMQVRVGQYVGQGQQIALSGNTGNSTGPHLHFEIRTTPYYGSSVNPLPYLRSHGVSV</sequence>
<dbReference type="InterPro" id="IPR016047">
    <property type="entry name" value="M23ase_b-sheet_dom"/>
</dbReference>
<dbReference type="InterPro" id="IPR011055">
    <property type="entry name" value="Dup_hybrid_motif"/>
</dbReference>
<feature type="signal peptide" evidence="2">
    <location>
        <begin position="1"/>
        <end position="36"/>
    </location>
</feature>
<protein>
    <submittedName>
        <fullName evidence="4">Peptidase family M23</fullName>
    </submittedName>
</protein>
<keyword evidence="2" id="KW-0732">Signal</keyword>
<dbReference type="Pfam" id="PF01551">
    <property type="entry name" value="Peptidase_M23"/>
    <property type="match status" value="1"/>
</dbReference>
<dbReference type="PANTHER" id="PTHR21666">
    <property type="entry name" value="PEPTIDASE-RELATED"/>
    <property type="match status" value="1"/>
</dbReference>
<name>A0A239MHG9_9ACTN</name>
<feature type="chain" id="PRO_5012376312" evidence="2">
    <location>
        <begin position="37"/>
        <end position="237"/>
    </location>
</feature>
<dbReference type="FunFam" id="2.70.70.10:FF:000013">
    <property type="entry name" value="Peptidase family M23"/>
    <property type="match status" value="1"/>
</dbReference>
<dbReference type="RefSeq" id="WP_089227608.1">
    <property type="nucleotide sequence ID" value="NZ_FZOF01000024.1"/>
</dbReference>
<dbReference type="OrthoDB" id="5244067at2"/>
<proteinExistence type="predicted"/>
<dbReference type="CDD" id="cd12797">
    <property type="entry name" value="M23_peptidase"/>
    <property type="match status" value="1"/>
</dbReference>
<evidence type="ECO:0000259" key="3">
    <source>
        <dbReference type="Pfam" id="PF01551"/>
    </source>
</evidence>
<dbReference type="InterPro" id="IPR050570">
    <property type="entry name" value="Cell_wall_metabolism_enzyme"/>
</dbReference>
<feature type="domain" description="M23ase beta-sheet core" evidence="3">
    <location>
        <begin position="129"/>
        <end position="226"/>
    </location>
</feature>
<gene>
    <name evidence="4" type="ORF">SAMN05216252_12432</name>
</gene>
<evidence type="ECO:0000256" key="1">
    <source>
        <dbReference type="SAM" id="MobiDB-lite"/>
    </source>
</evidence>
<evidence type="ECO:0000313" key="5">
    <source>
        <dbReference type="Proteomes" id="UP000198280"/>
    </source>
</evidence>
<reference evidence="4 5" key="1">
    <citation type="submission" date="2017-06" db="EMBL/GenBank/DDBJ databases">
        <authorList>
            <person name="Kim H.J."/>
            <person name="Triplett B.A."/>
        </authorList>
    </citation>
    <scope>NUCLEOTIDE SEQUENCE [LARGE SCALE GENOMIC DNA]</scope>
    <source>
        <strain evidence="4 5">CGMCC 4.1858</strain>
    </source>
</reference>
<dbReference type="AlphaFoldDB" id="A0A239MHG9"/>
<dbReference type="GO" id="GO:0004222">
    <property type="term" value="F:metalloendopeptidase activity"/>
    <property type="evidence" value="ECO:0007669"/>
    <property type="project" value="TreeGrafter"/>
</dbReference>
<dbReference type="PANTHER" id="PTHR21666:SF270">
    <property type="entry name" value="MUREIN HYDROLASE ACTIVATOR ENVC"/>
    <property type="match status" value="1"/>
</dbReference>
<dbReference type="Gene3D" id="2.70.70.10">
    <property type="entry name" value="Glucose Permease (Domain IIA)"/>
    <property type="match status" value="1"/>
</dbReference>